<keyword evidence="3" id="KW-1185">Reference proteome</keyword>
<name>A0A836HQB3_9TRYP</name>
<reference evidence="3" key="1">
    <citation type="journal article" date="2021" name="Microbiol. Resour. Announc.">
        <title>LGAAP: Leishmaniinae Genome Assembly and Annotation Pipeline.</title>
        <authorList>
            <person name="Almutairi H."/>
            <person name="Urbaniak M.D."/>
            <person name="Bates M.D."/>
            <person name="Jariyapan N."/>
            <person name="Kwakye-Nuako G."/>
            <person name="Thomaz-Soccol V."/>
            <person name="Al-Salem W.S."/>
            <person name="Dillon R.J."/>
            <person name="Bates P.A."/>
            <person name="Gatherer D."/>
        </authorList>
    </citation>
    <scope>NUCLEOTIDE SEQUENCE [LARGE SCALE GENOMIC DNA]</scope>
</reference>
<dbReference type="KEGG" id="lmat:92517531"/>
<organism evidence="2 3">
    <name type="scientific">Leishmania martiniquensis</name>
    <dbReference type="NCBI Taxonomy" id="1580590"/>
    <lineage>
        <taxon>Eukaryota</taxon>
        <taxon>Discoba</taxon>
        <taxon>Euglenozoa</taxon>
        <taxon>Kinetoplastea</taxon>
        <taxon>Metakinetoplastina</taxon>
        <taxon>Trypanosomatida</taxon>
        <taxon>Trypanosomatidae</taxon>
        <taxon>Leishmaniinae</taxon>
        <taxon>Leishmania</taxon>
    </lineage>
</organism>
<dbReference type="GeneID" id="92517531"/>
<dbReference type="EMBL" id="JAFEUZ010000009">
    <property type="protein sequence ID" value="KAG5485568.1"/>
    <property type="molecule type" value="Genomic_DNA"/>
</dbReference>
<evidence type="ECO:0000256" key="1">
    <source>
        <dbReference type="SAM" id="MobiDB-lite"/>
    </source>
</evidence>
<feature type="region of interest" description="Disordered" evidence="1">
    <location>
        <begin position="191"/>
        <end position="280"/>
    </location>
</feature>
<sequence>MPASASLGASICTRMSVTDSRHPPPCSPDTIEHTNALDMALPERRAPANPLLATPSSHVSPAGGLCVAPCAATGTSSAEPAPDLVALLRHALVRDLIRENEGMLMELAGLRASARRRCATQLHLVALEESAARAALKASESIERGVLAARAHASLAARVQRLEQQLCDEALEAAELRGFAELAQAQLATSPRLHTQGVTPERKQYASSPARVRRGSNVADVDGDSQRTSLEEITNARGPVKRLRSVESSDSGSTPLDQARRTSSSQKSPGALTKMRKTIH</sequence>
<protein>
    <submittedName>
        <fullName evidence="2">Uncharacterized protein</fullName>
    </submittedName>
</protein>
<accession>A0A836HQB3</accession>
<gene>
    <name evidence="2" type="ORF">LSCM1_07657</name>
</gene>
<comment type="caution">
    <text evidence="2">The sequence shown here is derived from an EMBL/GenBank/DDBJ whole genome shotgun (WGS) entry which is preliminary data.</text>
</comment>
<dbReference type="AlphaFoldDB" id="A0A836HQB3"/>
<evidence type="ECO:0000313" key="3">
    <source>
        <dbReference type="Proteomes" id="UP000673552"/>
    </source>
</evidence>
<dbReference type="RefSeq" id="XP_067180864.1">
    <property type="nucleotide sequence ID" value="XM_067325019.1"/>
</dbReference>
<dbReference type="OrthoDB" id="273701at2759"/>
<reference evidence="3" key="2">
    <citation type="journal article" date="2021" name="Sci. Data">
        <title>Chromosome-scale genome sequencing, assembly and annotation of six genomes from subfamily Leishmaniinae.</title>
        <authorList>
            <person name="Almutairi H."/>
            <person name="Urbaniak M.D."/>
            <person name="Bates M.D."/>
            <person name="Jariyapan N."/>
            <person name="Kwakye-Nuako G."/>
            <person name="Thomaz Soccol V."/>
            <person name="Al-Salem W.S."/>
            <person name="Dillon R.J."/>
            <person name="Bates P.A."/>
            <person name="Gatherer D."/>
        </authorList>
    </citation>
    <scope>NUCLEOTIDE SEQUENCE [LARGE SCALE GENOMIC DNA]</scope>
</reference>
<evidence type="ECO:0000313" key="2">
    <source>
        <dbReference type="EMBL" id="KAG5485568.1"/>
    </source>
</evidence>
<proteinExistence type="predicted"/>
<dbReference type="Proteomes" id="UP000673552">
    <property type="component" value="Unassembled WGS sequence"/>
</dbReference>
<feature type="compositionally biased region" description="Polar residues" evidence="1">
    <location>
        <begin position="246"/>
        <end position="268"/>
    </location>
</feature>